<dbReference type="InterPro" id="IPR018488">
    <property type="entry name" value="cNMP-bd_CS"/>
</dbReference>
<dbReference type="Pfam" id="PF03219">
    <property type="entry name" value="TLC"/>
    <property type="match status" value="1"/>
</dbReference>
<keyword evidence="5 9" id="KW-0067">ATP-binding</keyword>
<evidence type="ECO:0000256" key="6">
    <source>
        <dbReference type="ARBA" id="ARBA00022989"/>
    </source>
</evidence>
<dbReference type="CDD" id="cd00038">
    <property type="entry name" value="CAP_ED"/>
    <property type="match status" value="2"/>
</dbReference>
<proteinExistence type="inferred from homology"/>
<gene>
    <name evidence="12" type="ORF">ACFPQ4_04375</name>
</gene>
<feature type="region of interest" description="Disordered" evidence="10">
    <location>
        <begin position="1030"/>
        <end position="1075"/>
    </location>
</feature>
<comment type="caution">
    <text evidence="12">The sequence shown here is derived from an EMBL/GenBank/DDBJ whole genome shotgun (WGS) entry which is preliminary data.</text>
</comment>
<dbReference type="InterPro" id="IPR036259">
    <property type="entry name" value="MFS_trans_sf"/>
</dbReference>
<keyword evidence="3 9" id="KW-0812">Transmembrane</keyword>
<feature type="transmembrane region" description="Helical" evidence="9">
    <location>
        <begin position="310"/>
        <end position="336"/>
    </location>
</feature>
<evidence type="ECO:0000256" key="7">
    <source>
        <dbReference type="ARBA" id="ARBA00023136"/>
    </source>
</evidence>
<organism evidence="12 13">
    <name type="scientific">Cohnella yongneupensis</name>
    <dbReference type="NCBI Taxonomy" id="425006"/>
    <lineage>
        <taxon>Bacteria</taxon>
        <taxon>Bacillati</taxon>
        <taxon>Bacillota</taxon>
        <taxon>Bacilli</taxon>
        <taxon>Bacillales</taxon>
        <taxon>Paenibacillaceae</taxon>
        <taxon>Cohnella</taxon>
    </lineage>
</organism>
<evidence type="ECO:0000259" key="11">
    <source>
        <dbReference type="PROSITE" id="PS50042"/>
    </source>
</evidence>
<evidence type="ECO:0000256" key="9">
    <source>
        <dbReference type="RuleBase" id="RU363121"/>
    </source>
</evidence>
<feature type="transmembrane region" description="Helical" evidence="9">
    <location>
        <begin position="28"/>
        <end position="47"/>
    </location>
</feature>
<dbReference type="SUPFAM" id="SSF103473">
    <property type="entry name" value="MFS general substrate transporter"/>
    <property type="match status" value="1"/>
</dbReference>
<keyword evidence="7 9" id="KW-0472">Membrane</keyword>
<evidence type="ECO:0000256" key="3">
    <source>
        <dbReference type="ARBA" id="ARBA00022692"/>
    </source>
</evidence>
<dbReference type="Gene3D" id="2.60.120.10">
    <property type="entry name" value="Jelly Rolls"/>
    <property type="match status" value="2"/>
</dbReference>
<comment type="subcellular location">
    <subcellularLocation>
        <location evidence="1 9">Membrane</location>
        <topology evidence="1 9">Multi-pass membrane protein</topology>
    </subcellularLocation>
</comment>
<keyword evidence="8" id="KW-0010">Activator</keyword>
<dbReference type="InterPro" id="IPR004155">
    <property type="entry name" value="PBS_lyase_HEAT"/>
</dbReference>
<dbReference type="SMART" id="SM00567">
    <property type="entry name" value="EZ_HEAT"/>
    <property type="match status" value="2"/>
</dbReference>
<dbReference type="Gene3D" id="1.25.10.10">
    <property type="entry name" value="Leucine-rich Repeat Variant"/>
    <property type="match status" value="2"/>
</dbReference>
<dbReference type="PANTHER" id="PTHR11635">
    <property type="entry name" value="CAMP-DEPENDENT PROTEIN KINASE REGULATORY CHAIN"/>
    <property type="match status" value="1"/>
</dbReference>
<feature type="transmembrane region" description="Helical" evidence="9">
    <location>
        <begin position="399"/>
        <end position="415"/>
    </location>
</feature>
<accession>A0ABW0QUP5</accession>
<dbReference type="InterPro" id="IPR000595">
    <property type="entry name" value="cNMP-bd_dom"/>
</dbReference>
<dbReference type="EMBL" id="JBHSNC010000012">
    <property type="protein sequence ID" value="MFC5528689.1"/>
    <property type="molecule type" value="Genomic_DNA"/>
</dbReference>
<evidence type="ECO:0000256" key="8">
    <source>
        <dbReference type="ARBA" id="ARBA00023159"/>
    </source>
</evidence>
<evidence type="ECO:0000256" key="1">
    <source>
        <dbReference type="ARBA" id="ARBA00004141"/>
    </source>
</evidence>
<keyword evidence="6 9" id="KW-1133">Transmembrane helix</keyword>
<feature type="compositionally biased region" description="Basic and acidic residues" evidence="10">
    <location>
        <begin position="1057"/>
        <end position="1068"/>
    </location>
</feature>
<dbReference type="SUPFAM" id="SSF51206">
    <property type="entry name" value="cAMP-binding domain-like"/>
    <property type="match status" value="2"/>
</dbReference>
<dbReference type="InterPro" id="IPR050503">
    <property type="entry name" value="cAMP-dep_PK_reg_su-like"/>
</dbReference>
<dbReference type="InterPro" id="IPR014710">
    <property type="entry name" value="RmlC-like_jellyroll"/>
</dbReference>
<dbReference type="InterPro" id="IPR004667">
    <property type="entry name" value="ADP_ATP_car_bac_type"/>
</dbReference>
<dbReference type="Pfam" id="PF00027">
    <property type="entry name" value="cNMP_binding"/>
    <property type="match status" value="2"/>
</dbReference>
<feature type="transmembrane region" description="Helical" evidence="9">
    <location>
        <begin position="115"/>
        <end position="139"/>
    </location>
</feature>
<name>A0ABW0QUP5_9BACL</name>
<dbReference type="Pfam" id="PF13646">
    <property type="entry name" value="HEAT_2"/>
    <property type="match status" value="1"/>
</dbReference>
<dbReference type="InterPro" id="IPR011989">
    <property type="entry name" value="ARM-like"/>
</dbReference>
<dbReference type="SMART" id="SM00100">
    <property type="entry name" value="cNMP"/>
    <property type="match status" value="2"/>
</dbReference>
<evidence type="ECO:0000256" key="10">
    <source>
        <dbReference type="SAM" id="MobiDB-lite"/>
    </source>
</evidence>
<dbReference type="InterPro" id="IPR018490">
    <property type="entry name" value="cNMP-bd_dom_sf"/>
</dbReference>
<feature type="domain" description="Cyclic nucleotide-binding" evidence="11">
    <location>
        <begin position="908"/>
        <end position="1023"/>
    </location>
</feature>
<keyword evidence="2 9" id="KW-0813">Transport</keyword>
<dbReference type="PROSITE" id="PS00889">
    <property type="entry name" value="CNMP_BINDING_2"/>
    <property type="match status" value="1"/>
</dbReference>
<dbReference type="Proteomes" id="UP001596108">
    <property type="component" value="Unassembled WGS sequence"/>
</dbReference>
<dbReference type="RefSeq" id="WP_378110550.1">
    <property type="nucleotide sequence ID" value="NZ_JBHSNC010000012.1"/>
</dbReference>
<feature type="transmembrane region" description="Helical" evidence="9">
    <location>
        <begin position="151"/>
        <end position="170"/>
    </location>
</feature>
<evidence type="ECO:0000256" key="5">
    <source>
        <dbReference type="ARBA" id="ARBA00022840"/>
    </source>
</evidence>
<dbReference type="PANTHER" id="PTHR11635:SF152">
    <property type="entry name" value="CAMP-DEPENDENT PROTEIN KINASE TYPE I REGULATORY SUBUNIT-RELATED"/>
    <property type="match status" value="1"/>
</dbReference>
<keyword evidence="4 9" id="KW-0547">Nucleotide-binding</keyword>
<evidence type="ECO:0000256" key="4">
    <source>
        <dbReference type="ARBA" id="ARBA00022741"/>
    </source>
</evidence>
<dbReference type="PROSITE" id="PS50042">
    <property type="entry name" value="CNMP_BINDING_3"/>
    <property type="match status" value="2"/>
</dbReference>
<feature type="domain" description="Cyclic nucleotide-binding" evidence="11">
    <location>
        <begin position="1093"/>
        <end position="1185"/>
    </location>
</feature>
<dbReference type="InterPro" id="IPR016024">
    <property type="entry name" value="ARM-type_fold"/>
</dbReference>
<protein>
    <recommendedName>
        <fullName evidence="9">ADP,ATP carrier protein</fullName>
    </recommendedName>
</protein>
<evidence type="ECO:0000313" key="12">
    <source>
        <dbReference type="EMBL" id="MFC5528689.1"/>
    </source>
</evidence>
<evidence type="ECO:0000313" key="13">
    <source>
        <dbReference type="Proteomes" id="UP001596108"/>
    </source>
</evidence>
<comment type="similarity">
    <text evidence="9">Belongs to the ADP/ATP translocase tlc family.</text>
</comment>
<feature type="transmembrane region" description="Helical" evidence="9">
    <location>
        <begin position="242"/>
        <end position="261"/>
    </location>
</feature>
<feature type="transmembrane region" description="Helical" evidence="9">
    <location>
        <begin position="59"/>
        <end position="78"/>
    </location>
</feature>
<keyword evidence="13" id="KW-1185">Reference proteome</keyword>
<feature type="transmembrane region" description="Helical" evidence="9">
    <location>
        <begin position="90"/>
        <end position="109"/>
    </location>
</feature>
<evidence type="ECO:0000256" key="2">
    <source>
        <dbReference type="ARBA" id="ARBA00022448"/>
    </source>
</evidence>
<feature type="transmembrane region" description="Helical" evidence="9">
    <location>
        <begin position="273"/>
        <end position="298"/>
    </location>
</feature>
<reference evidence="13" key="1">
    <citation type="journal article" date="2019" name="Int. J. Syst. Evol. Microbiol.">
        <title>The Global Catalogue of Microorganisms (GCM) 10K type strain sequencing project: providing services to taxonomists for standard genome sequencing and annotation.</title>
        <authorList>
            <consortium name="The Broad Institute Genomics Platform"/>
            <consortium name="The Broad Institute Genome Sequencing Center for Infectious Disease"/>
            <person name="Wu L."/>
            <person name="Ma J."/>
        </authorList>
    </citation>
    <scope>NUCLEOTIDE SEQUENCE [LARGE SCALE GENOMIC DNA]</scope>
    <source>
        <strain evidence="13">CGMCC 1.18578</strain>
    </source>
</reference>
<sequence>MSKNGGKSWRLSLGEFGQAGVDGARVRWLFVYLFCVVSASTVGRTAADTLFLSHFDASQLSMMYLPQAASLILVGFLFQRYGSRIRLDRLLLLLIPLVSSLVLLSRVGVGLELRWVYPVVYVVYDIFNFLMVVCFWQFASSVLDQRKAKRTIPLVGSGGIVGGILSGFGLKLLVPLIGTDNLLFVYAGLQLLALSSVVRINRTVASPNETFGNSSAGSKDKQAKQSQEKGAGLFASVPHLRYIAILSAALVISLTLIDYQFKVILRGSLQNEALAGFMGSFYGFSGLCALLVQLFVAGKLLSRFGVMMSILVFPIALFAGSIGVLLAPVLALALLVKGSDKVLGDTIYSSVNQLIMFPISPEFRNRAKSFLDGVVRNGAKGLAAISLIVLSPLLSIREFSFIVLALVGVGIYAAIRVKSAYLRMLLSTLETRGNELADSELDLMDPASRGLLASALGSADRQQALYAFRTLSGLEAFDLSPYLPALLRHQASDVGVEALRYIERATPAGMEPELRQLLTEQVQDSVKAQALIALAAYGQDANLEALTERLEAEQVEIRAGAIAGLIKYYGIEGMFRAVGTLKALIESWKDNERTAMASLFGRIGIREFYKPLIPMLKDASAEVRRCALQSAGQLVVPELVPYIVPLLRESRTRREAIEALAAYEDKAVLPLLEPYLSGESASMHVPKVFERIGTQLAFSILLRHYESASFDMRDRLLEAMKAMEREQLQIDAAEVWRLTLIELDHYGRFAENTDWMPRRANDSELKAAAEQVQASLIRRVFGLLGLIHDPNTIDAVYLGWSEGDARRQANAAEVIDQLLQGEVRTELTKWMLASRTAGANGDKNVTKDQLIWLYDHGDEMLRETIRFSAIGAAADNSGRRGLPFVDAAEGEALRERMTRLHMLRSSSLFEGFKSKDLLPLVDYLQVIDIAEGQRLFAAGDPGDSLFMIREGRAGVYRGETLLAERGPGEHIGETAILTRRLRTATVRAETDVQLLRLSSSDFYEALFDRTELALEMMKRLSRKLRSAMEQRRQAEAEGRQASVEAAATSESPTVAVAEERLNDEDQRPSNETNADMTNEVILRRVLVLQKIDLFAHLSQDDFVRLANRVEEVVYAPGEAICRMDEHGDSMFGIIEGSIQVHRGSEKLAVLGVGQCFGEMAIIDSGPRSADCTAVERTVLLKLGRQQVFSFCFQQIDALKGMMKVLADRLRELG</sequence>
<dbReference type="SUPFAM" id="SSF48371">
    <property type="entry name" value="ARM repeat"/>
    <property type="match status" value="1"/>
</dbReference>